<feature type="transmembrane region" description="Helical" evidence="5">
    <location>
        <begin position="215"/>
        <end position="237"/>
    </location>
</feature>
<evidence type="ECO:0000256" key="2">
    <source>
        <dbReference type="ARBA" id="ARBA00022692"/>
    </source>
</evidence>
<accession>A0A563EJM8</accession>
<dbReference type="UniPathway" id="UPA00079"/>
<keyword evidence="2 5" id="KW-0812">Transmembrane</keyword>
<reference evidence="6 7" key="1">
    <citation type="submission" date="2019-07" db="EMBL/GenBank/DDBJ databases">
        <title>Lentzea xizangensis sp. nov., isolated from Qinghai-Tibetan Plateau Soils.</title>
        <authorList>
            <person name="Huang J."/>
        </authorList>
    </citation>
    <scope>NUCLEOTIDE SEQUENCE [LARGE SCALE GENOMIC DNA]</scope>
    <source>
        <strain evidence="6 7">FXJ1.1311</strain>
    </source>
</reference>
<feature type="transmembrane region" description="Helical" evidence="5">
    <location>
        <begin position="15"/>
        <end position="32"/>
    </location>
</feature>
<dbReference type="Pfam" id="PF01040">
    <property type="entry name" value="UbiA"/>
    <property type="match status" value="1"/>
</dbReference>
<dbReference type="Gene3D" id="1.20.120.1780">
    <property type="entry name" value="UbiA prenyltransferase"/>
    <property type="match status" value="1"/>
</dbReference>
<feature type="transmembrane region" description="Helical" evidence="5">
    <location>
        <begin position="243"/>
        <end position="260"/>
    </location>
</feature>
<name>A0A563EJM8_9PSEU</name>
<comment type="caution">
    <text evidence="6">The sequence shown here is derived from an EMBL/GenBank/DDBJ whole genome shotgun (WGS) entry which is preliminary data.</text>
</comment>
<keyword evidence="4 5" id="KW-0472">Membrane</keyword>
<gene>
    <name evidence="6" type="ORF">FKR81_33445</name>
</gene>
<dbReference type="GO" id="GO:0016765">
    <property type="term" value="F:transferase activity, transferring alkyl or aryl (other than methyl) groups"/>
    <property type="evidence" value="ECO:0007669"/>
    <property type="project" value="InterPro"/>
</dbReference>
<evidence type="ECO:0000256" key="3">
    <source>
        <dbReference type="ARBA" id="ARBA00022989"/>
    </source>
</evidence>
<comment type="subcellular location">
    <subcellularLocation>
        <location evidence="1">Membrane</location>
        <topology evidence="1">Multi-pass membrane protein</topology>
    </subcellularLocation>
</comment>
<dbReference type="InterPro" id="IPR044878">
    <property type="entry name" value="UbiA_sf"/>
</dbReference>
<evidence type="ECO:0008006" key="8">
    <source>
        <dbReference type="Google" id="ProtNLM"/>
    </source>
</evidence>
<evidence type="ECO:0000313" key="6">
    <source>
        <dbReference type="EMBL" id="TWP46963.1"/>
    </source>
</evidence>
<dbReference type="PANTHER" id="PTHR42723">
    <property type="entry name" value="CHLOROPHYLL SYNTHASE"/>
    <property type="match status" value="1"/>
</dbReference>
<evidence type="ECO:0000313" key="7">
    <source>
        <dbReference type="Proteomes" id="UP000316639"/>
    </source>
</evidence>
<organism evidence="6 7">
    <name type="scientific">Lentzea tibetensis</name>
    <dbReference type="NCBI Taxonomy" id="2591470"/>
    <lineage>
        <taxon>Bacteria</taxon>
        <taxon>Bacillati</taxon>
        <taxon>Actinomycetota</taxon>
        <taxon>Actinomycetes</taxon>
        <taxon>Pseudonocardiales</taxon>
        <taxon>Pseudonocardiaceae</taxon>
        <taxon>Lentzea</taxon>
    </lineage>
</organism>
<dbReference type="Proteomes" id="UP000316639">
    <property type="component" value="Unassembled WGS sequence"/>
</dbReference>
<sequence length="302" mass="32804">MVVVRDVVRVHRLEYPFPVAYLCHVLWGAAYAASAPSDLLKPLVLLVIVANLIPIVAQNLLNGAFDVQADSRNPGKGGIAVATSRLGRVRVIRWALAEMTVAIVLGVICSVLLGRPLVAVAVVAGVLIELAYNLEPVRLKRRGVLNPLSLGLHMSFIPCVGTYAALRDDFPAWVWAVFAGVGLLLIGRTLWWSIPDLRGDAEAGDRPLAVRYGAHRAMVIACGVTVLGLLSLGWGLWARYGPWWALPTVAVCALFLVDKLRTLRWISDTNLPHERRMRRTSLTMVIAADVLLVVVPLVAPAT</sequence>
<dbReference type="RefSeq" id="WP_146358235.1">
    <property type="nucleotide sequence ID" value="NZ_VOBR01000028.1"/>
</dbReference>
<evidence type="ECO:0000256" key="5">
    <source>
        <dbReference type="SAM" id="Phobius"/>
    </source>
</evidence>
<dbReference type="InterPro" id="IPR050475">
    <property type="entry name" value="Prenyltransferase_related"/>
</dbReference>
<dbReference type="AlphaFoldDB" id="A0A563EJM8"/>
<feature type="transmembrane region" description="Helical" evidence="5">
    <location>
        <begin position="144"/>
        <end position="166"/>
    </location>
</feature>
<feature type="transmembrane region" description="Helical" evidence="5">
    <location>
        <begin position="39"/>
        <end position="57"/>
    </location>
</feature>
<dbReference type="EMBL" id="VOBR01000028">
    <property type="protein sequence ID" value="TWP46963.1"/>
    <property type="molecule type" value="Genomic_DNA"/>
</dbReference>
<dbReference type="InterPro" id="IPR000537">
    <property type="entry name" value="UbiA_prenyltransferase"/>
</dbReference>
<feature type="transmembrane region" description="Helical" evidence="5">
    <location>
        <begin position="281"/>
        <end position="299"/>
    </location>
</feature>
<feature type="transmembrane region" description="Helical" evidence="5">
    <location>
        <begin position="99"/>
        <end position="132"/>
    </location>
</feature>
<dbReference type="Gene3D" id="1.10.357.140">
    <property type="entry name" value="UbiA prenyltransferase"/>
    <property type="match status" value="1"/>
</dbReference>
<dbReference type="GO" id="GO:0009234">
    <property type="term" value="P:menaquinone biosynthetic process"/>
    <property type="evidence" value="ECO:0007669"/>
    <property type="project" value="UniProtKB-UniPathway"/>
</dbReference>
<keyword evidence="3 5" id="KW-1133">Transmembrane helix</keyword>
<evidence type="ECO:0000256" key="4">
    <source>
        <dbReference type="ARBA" id="ARBA00023136"/>
    </source>
</evidence>
<dbReference type="OrthoDB" id="3616905at2"/>
<dbReference type="GO" id="GO:0016020">
    <property type="term" value="C:membrane"/>
    <property type="evidence" value="ECO:0007669"/>
    <property type="project" value="UniProtKB-SubCell"/>
</dbReference>
<dbReference type="PANTHER" id="PTHR42723:SF1">
    <property type="entry name" value="CHLOROPHYLL SYNTHASE, CHLOROPLASTIC"/>
    <property type="match status" value="1"/>
</dbReference>
<feature type="transmembrane region" description="Helical" evidence="5">
    <location>
        <begin position="172"/>
        <end position="194"/>
    </location>
</feature>
<protein>
    <recommendedName>
        <fullName evidence="8">4-hydroxybenzoate polyprenyltransferase</fullName>
    </recommendedName>
</protein>
<keyword evidence="7" id="KW-1185">Reference proteome</keyword>
<evidence type="ECO:0000256" key="1">
    <source>
        <dbReference type="ARBA" id="ARBA00004141"/>
    </source>
</evidence>
<proteinExistence type="predicted"/>